<name>A0A7J3Z630_9CREN</name>
<dbReference type="PANTHER" id="PTHR34314:SF6">
    <property type="entry name" value="DUF3782 DOMAIN-CONTAINING PROTEIN"/>
    <property type="match status" value="1"/>
</dbReference>
<feature type="coiled-coil region" evidence="1">
    <location>
        <begin position="119"/>
        <end position="146"/>
    </location>
</feature>
<dbReference type="InterPro" id="IPR012431">
    <property type="entry name" value="PDDEXK_10"/>
</dbReference>
<accession>A0A7J3Z630</accession>
<proteinExistence type="predicted"/>
<feature type="coiled-coil region" evidence="1">
    <location>
        <begin position="31"/>
        <end position="94"/>
    </location>
</feature>
<dbReference type="InterPro" id="IPR024271">
    <property type="entry name" value="DUF3782"/>
</dbReference>
<dbReference type="EMBL" id="DRYQ01000040">
    <property type="protein sequence ID" value="HHQ50294.1"/>
    <property type="molecule type" value="Genomic_DNA"/>
</dbReference>
<keyword evidence="1" id="KW-0175">Coiled coil</keyword>
<comment type="caution">
    <text evidence="2">The sequence shown here is derived from an EMBL/GenBank/DDBJ whole genome shotgun (WGS) entry which is preliminary data.</text>
</comment>
<gene>
    <name evidence="2" type="ORF">ENM66_02970</name>
</gene>
<dbReference type="PANTHER" id="PTHR34314">
    <property type="entry name" value="CRENARCHAEAL PROTEIN, PUTATIVE-RELATED"/>
    <property type="match status" value="1"/>
</dbReference>
<sequence length="283" mass="33969">MVIDVEFKKKILSLVREDEEFRYALAGLLGLDTILFELKKLREDHNKLREDFLLFVKEQEKKWEENSKHWEENNRRWEENWRRWEENSKRWEENEKKWEEAFRRFEAIEKTLMEHTKILEEHTRILQEHTATLREHSKRLEELGRAAAQIHVTLGRLGGRWGRNMEKMVLEIFKKVLEERGIELGKVKKFEYVDRDGRFYKRGARIEVDIYVHDEKLYLIEVKSHADCDDVEHFHDVAQVVEKILNKKADKLILVATSIDEDAFKRAGELGIDVIYGAIIPLD</sequence>
<protein>
    <submittedName>
        <fullName evidence="2">DUF3782 domain-containing protein</fullName>
    </submittedName>
</protein>
<dbReference type="Pfam" id="PF07788">
    <property type="entry name" value="PDDEXK_10"/>
    <property type="match status" value="1"/>
</dbReference>
<dbReference type="InterPro" id="IPR011856">
    <property type="entry name" value="tRNA_endonuc-like_dom_sf"/>
</dbReference>
<organism evidence="2">
    <name type="scientific">Ignisphaera aggregans</name>
    <dbReference type="NCBI Taxonomy" id="334771"/>
    <lineage>
        <taxon>Archaea</taxon>
        <taxon>Thermoproteota</taxon>
        <taxon>Thermoprotei</taxon>
        <taxon>Desulfurococcales</taxon>
        <taxon>Desulfurococcaceae</taxon>
        <taxon>Ignisphaera</taxon>
    </lineage>
</organism>
<reference evidence="2" key="1">
    <citation type="journal article" date="2020" name="mSystems">
        <title>Genome- and Community-Level Interaction Insights into Carbon Utilization and Element Cycling Functions of Hydrothermarchaeota in Hydrothermal Sediment.</title>
        <authorList>
            <person name="Zhou Z."/>
            <person name="Liu Y."/>
            <person name="Xu W."/>
            <person name="Pan J."/>
            <person name="Luo Z.H."/>
            <person name="Li M."/>
        </authorList>
    </citation>
    <scope>NUCLEOTIDE SEQUENCE [LARGE SCALE GENOMIC DNA]</scope>
    <source>
        <strain evidence="2">SpSt-1105</strain>
    </source>
</reference>
<dbReference type="Pfam" id="PF12644">
    <property type="entry name" value="DUF3782"/>
    <property type="match status" value="1"/>
</dbReference>
<dbReference type="AlphaFoldDB" id="A0A7J3Z630"/>
<dbReference type="SUPFAM" id="SSF52980">
    <property type="entry name" value="Restriction endonuclease-like"/>
    <property type="match status" value="1"/>
</dbReference>
<dbReference type="Gene3D" id="3.40.1350.10">
    <property type="match status" value="1"/>
</dbReference>
<evidence type="ECO:0000256" key="1">
    <source>
        <dbReference type="SAM" id="Coils"/>
    </source>
</evidence>
<dbReference type="InterPro" id="IPR011335">
    <property type="entry name" value="Restrct_endonuc-II-like"/>
</dbReference>
<evidence type="ECO:0000313" key="2">
    <source>
        <dbReference type="EMBL" id="HHQ50294.1"/>
    </source>
</evidence>
<dbReference type="GO" id="GO:0003676">
    <property type="term" value="F:nucleic acid binding"/>
    <property type="evidence" value="ECO:0007669"/>
    <property type="project" value="InterPro"/>
</dbReference>